<dbReference type="SUPFAM" id="SSF53067">
    <property type="entry name" value="Actin-like ATPase domain"/>
    <property type="match status" value="1"/>
</dbReference>
<gene>
    <name evidence="2" type="ORF">COT49_01975</name>
</gene>
<dbReference type="InterPro" id="IPR043129">
    <property type="entry name" value="ATPase_NBD"/>
</dbReference>
<dbReference type="AlphaFoldDB" id="A0A2H0XDY5"/>
<dbReference type="PANTHER" id="PTHR32432">
    <property type="entry name" value="CELL DIVISION PROTEIN FTSA-RELATED"/>
    <property type="match status" value="1"/>
</dbReference>
<dbReference type="EMBL" id="PEYT01000015">
    <property type="protein sequence ID" value="PIS23092.1"/>
    <property type="molecule type" value="Genomic_DNA"/>
</dbReference>
<dbReference type="InterPro" id="IPR050696">
    <property type="entry name" value="FtsA/MreB"/>
</dbReference>
<feature type="domain" description="SHS2" evidence="1">
    <location>
        <begin position="25"/>
        <end position="220"/>
    </location>
</feature>
<reference evidence="3" key="1">
    <citation type="submission" date="2017-09" db="EMBL/GenBank/DDBJ databases">
        <title>Depth-based differentiation of microbial function through sediment-hosted aquifers and enrichment of novel symbionts in the deep terrestrial subsurface.</title>
        <authorList>
            <person name="Probst A.J."/>
            <person name="Ladd B."/>
            <person name="Jarett J.K."/>
            <person name="Geller-Mcgrath D.E."/>
            <person name="Sieber C.M.K."/>
            <person name="Emerson J.B."/>
            <person name="Anantharaman K."/>
            <person name="Thomas B.C."/>
            <person name="Malmstrom R."/>
            <person name="Stieglmeier M."/>
            <person name="Klingl A."/>
            <person name="Woyke T."/>
            <person name="Ryan C.M."/>
            <person name="Banfield J.F."/>
        </authorList>
    </citation>
    <scope>NUCLEOTIDE SEQUENCE [LARGE SCALE GENOMIC DNA]</scope>
</reference>
<accession>A0A2H0XDY5</accession>
<name>A0A2H0XDY5_UNCKA</name>
<organism evidence="2 3">
    <name type="scientific">candidate division WWE3 bacterium CG08_land_8_20_14_0_20_40_13</name>
    <dbReference type="NCBI Taxonomy" id="1975084"/>
    <lineage>
        <taxon>Bacteria</taxon>
        <taxon>Katanobacteria</taxon>
    </lineage>
</organism>
<proteinExistence type="predicted"/>
<evidence type="ECO:0000313" key="2">
    <source>
        <dbReference type="EMBL" id="PIS23092.1"/>
    </source>
</evidence>
<dbReference type="Proteomes" id="UP000230340">
    <property type="component" value="Unassembled WGS sequence"/>
</dbReference>
<dbReference type="Gene3D" id="3.30.420.40">
    <property type="match status" value="1"/>
</dbReference>
<dbReference type="SMART" id="SM00842">
    <property type="entry name" value="FtsA"/>
    <property type="match status" value="1"/>
</dbReference>
<evidence type="ECO:0000259" key="1">
    <source>
        <dbReference type="SMART" id="SM00842"/>
    </source>
</evidence>
<protein>
    <recommendedName>
        <fullName evidence="1">SHS2 domain-containing protein</fullName>
    </recommendedName>
</protein>
<sequence length="400" mass="42891">MTLHLPEIPRGFLKRTQKNQAPKSFLALDIGTASVKAALFSFLDNGHVTLLGFGRAHAEDSAQIADAGLSAYNSIKSTAENPYPVKNIIFGLSAKECYLTTTSVKISRKNPQSPITQKEIAQMTEKIQNTSYIESAQALADKIGSDDVQTKLLNSDYIYTKVDGVEVANLDGYKGETVEASLFSAFTTTEKIAELSKIASDLNLKTAAITSNIYTIVKAIKRKAGLSGNRVIIDIGGGATDVAVIFGGGIAACLSISLGASDIVDVIAKDLKVGIPDAQKLLDMYVGKNLDAESVAKVGGLIAKVAQMWSAGIEHLFKEFEGIKVFPGEIILAGWGSAISEYKNSLTGEWSKDIPFKSPPVFGNFGADYLDFIKSDKKDILDKEGATLSLSLAAFELWHH</sequence>
<evidence type="ECO:0000313" key="3">
    <source>
        <dbReference type="Proteomes" id="UP000230340"/>
    </source>
</evidence>
<dbReference type="GO" id="GO:0051301">
    <property type="term" value="P:cell division"/>
    <property type="evidence" value="ECO:0007669"/>
    <property type="project" value="InterPro"/>
</dbReference>
<dbReference type="InterPro" id="IPR003494">
    <property type="entry name" value="SHS2_FtsA"/>
</dbReference>
<comment type="caution">
    <text evidence="2">The sequence shown here is derived from an EMBL/GenBank/DDBJ whole genome shotgun (WGS) entry which is preliminary data.</text>
</comment>